<comment type="function">
    <text evidence="6">Catalyzes the glycosylation of 4,4'-diaponeurosporenoate, i.e. the esterification of glucose at the C1'' position with the carboxyl group of 4,4'-diaponeurosporenic acid, to form glycosyl-4,4'-diaponeurosporenoate. This is a step in the biosynthesis of staphyloxanthin, an orange pigment present in most staphylococci strains.</text>
</comment>
<name>A0A3G6J3F7_9CORY</name>
<proteinExistence type="inferred from homology"/>
<evidence type="ECO:0000259" key="10">
    <source>
        <dbReference type="Pfam" id="PF00535"/>
    </source>
</evidence>
<sequence length="273" mass="29907">MPTSCAYTPSRRLSVVIPCLNDAALLETCLQAFAQQQVPADEIIVVDNGSTDHSAQVAKRFGATVVNEPRRGITFATKTGFDAASGDVLLRTDTDVVPAPDFVLRLHQAWDFVAATAAADPAGRTVVGVTGDGRFLLPGWRGKLATNAYMGAYRKAVGFALGHQPLFGTNYCLTRAFWTRVSTEVDFTDTEVHEDMHISFAVRPDETVWVQHDLVLPMDARALVGSKQVVRRFARGMHTIVVNWRKQAPWVRLAERGVLPDAVAEQVRSSAMK</sequence>
<dbReference type="RefSeq" id="WP_123925584.1">
    <property type="nucleotide sequence ID" value="NZ_CP033896.1"/>
</dbReference>
<dbReference type="InterPro" id="IPR001173">
    <property type="entry name" value="Glyco_trans_2-like"/>
</dbReference>
<reference evidence="11 12" key="1">
    <citation type="submission" date="2018-11" db="EMBL/GenBank/DDBJ databases">
        <authorList>
            <person name="Kleinhagauer T."/>
            <person name="Glaeser S.P."/>
            <person name="Spergser J."/>
            <person name="Ruckert C."/>
            <person name="Kaempfer P."/>
            <person name="Busse H.-J."/>
        </authorList>
    </citation>
    <scope>NUCLEOTIDE SEQUENCE [LARGE SCALE GENOMIC DNA]</scope>
    <source>
        <strain evidence="11 12">200CH</strain>
    </source>
</reference>
<gene>
    <name evidence="11" type="primary">pgaC</name>
    <name evidence="11" type="ORF">CCHOA_00130</name>
</gene>
<keyword evidence="4 11" id="KW-0808">Transferase</keyword>
<evidence type="ECO:0000256" key="2">
    <source>
        <dbReference type="ARBA" id="ARBA00022475"/>
    </source>
</evidence>
<protein>
    <recommendedName>
        <fullName evidence="9">4,4'-diaponeurosporenoate glycosyltransferase</fullName>
    </recommendedName>
</protein>
<dbReference type="AlphaFoldDB" id="A0A3G6J3F7"/>
<evidence type="ECO:0000256" key="9">
    <source>
        <dbReference type="ARBA" id="ARBA00040345"/>
    </source>
</evidence>
<dbReference type="GO" id="GO:0016757">
    <property type="term" value="F:glycosyltransferase activity"/>
    <property type="evidence" value="ECO:0007669"/>
    <property type="project" value="UniProtKB-KW"/>
</dbReference>
<evidence type="ECO:0000256" key="6">
    <source>
        <dbReference type="ARBA" id="ARBA00037281"/>
    </source>
</evidence>
<comment type="subcellular location">
    <subcellularLocation>
        <location evidence="1">Cell membrane</location>
    </subcellularLocation>
</comment>
<evidence type="ECO:0000256" key="3">
    <source>
        <dbReference type="ARBA" id="ARBA00022676"/>
    </source>
</evidence>
<evidence type="ECO:0000256" key="1">
    <source>
        <dbReference type="ARBA" id="ARBA00004236"/>
    </source>
</evidence>
<dbReference type="GO" id="GO:0005886">
    <property type="term" value="C:plasma membrane"/>
    <property type="evidence" value="ECO:0007669"/>
    <property type="project" value="UniProtKB-SubCell"/>
</dbReference>
<dbReference type="EMBL" id="CP033896">
    <property type="protein sequence ID" value="AZA12459.1"/>
    <property type="molecule type" value="Genomic_DNA"/>
</dbReference>
<accession>A0A3G6J3F7</accession>
<evidence type="ECO:0000313" key="12">
    <source>
        <dbReference type="Proteomes" id="UP000269019"/>
    </source>
</evidence>
<evidence type="ECO:0000256" key="8">
    <source>
        <dbReference type="ARBA" id="ARBA00038120"/>
    </source>
</evidence>
<comment type="pathway">
    <text evidence="7">Carotenoid biosynthesis; staphyloxanthin biosynthesis; staphyloxanthin from farnesyl diphosphate: step 4/5.</text>
</comment>
<keyword evidence="3 11" id="KW-0328">Glycosyltransferase</keyword>
<organism evidence="11 12">
    <name type="scientific">Corynebacterium choanae</name>
    <dbReference type="NCBI Taxonomy" id="1862358"/>
    <lineage>
        <taxon>Bacteria</taxon>
        <taxon>Bacillati</taxon>
        <taxon>Actinomycetota</taxon>
        <taxon>Actinomycetes</taxon>
        <taxon>Mycobacteriales</taxon>
        <taxon>Corynebacteriaceae</taxon>
        <taxon>Corynebacterium</taxon>
    </lineage>
</organism>
<dbReference type="Proteomes" id="UP000269019">
    <property type="component" value="Chromosome"/>
</dbReference>
<feature type="domain" description="Glycosyltransferase 2-like" evidence="10">
    <location>
        <begin position="14"/>
        <end position="112"/>
    </location>
</feature>
<evidence type="ECO:0000256" key="7">
    <source>
        <dbReference type="ARBA" id="ARBA00037904"/>
    </source>
</evidence>
<dbReference type="PANTHER" id="PTHR43646:SF2">
    <property type="entry name" value="GLYCOSYLTRANSFERASE 2-LIKE DOMAIN-CONTAINING PROTEIN"/>
    <property type="match status" value="1"/>
</dbReference>
<evidence type="ECO:0000256" key="5">
    <source>
        <dbReference type="ARBA" id="ARBA00023136"/>
    </source>
</evidence>
<dbReference type="CDD" id="cd00761">
    <property type="entry name" value="Glyco_tranf_GTA_type"/>
    <property type="match status" value="1"/>
</dbReference>
<keyword evidence="12" id="KW-1185">Reference proteome</keyword>
<evidence type="ECO:0000256" key="4">
    <source>
        <dbReference type="ARBA" id="ARBA00022679"/>
    </source>
</evidence>
<keyword evidence="2" id="KW-1003">Cell membrane</keyword>
<dbReference type="KEGG" id="ccho:CCHOA_00130"/>
<comment type="similarity">
    <text evidence="8">Belongs to the glycosyltransferase 2 family. CrtQ subfamily.</text>
</comment>
<keyword evidence="5" id="KW-0472">Membrane</keyword>
<evidence type="ECO:0000313" key="11">
    <source>
        <dbReference type="EMBL" id="AZA12459.1"/>
    </source>
</evidence>
<dbReference type="InterPro" id="IPR029044">
    <property type="entry name" value="Nucleotide-diphossugar_trans"/>
</dbReference>
<dbReference type="Pfam" id="PF00535">
    <property type="entry name" value="Glycos_transf_2"/>
    <property type="match status" value="1"/>
</dbReference>
<dbReference type="Gene3D" id="3.90.550.10">
    <property type="entry name" value="Spore Coat Polysaccharide Biosynthesis Protein SpsA, Chain A"/>
    <property type="match status" value="1"/>
</dbReference>
<dbReference type="OrthoDB" id="9802632at2"/>
<dbReference type="PANTHER" id="PTHR43646">
    <property type="entry name" value="GLYCOSYLTRANSFERASE"/>
    <property type="match status" value="1"/>
</dbReference>
<dbReference type="SUPFAM" id="SSF53448">
    <property type="entry name" value="Nucleotide-diphospho-sugar transferases"/>
    <property type="match status" value="1"/>
</dbReference>